<proteinExistence type="predicted"/>
<protein>
    <submittedName>
        <fullName evidence="1">AAA family ATPase</fullName>
    </submittedName>
</protein>
<dbReference type="PANTHER" id="PTHR37816">
    <property type="entry name" value="YALI0E33011P"/>
    <property type="match status" value="1"/>
</dbReference>
<accession>A0ABY7HDD2</accession>
<reference evidence="1" key="1">
    <citation type="submission" date="2022-11" db="EMBL/GenBank/DDBJ databases">
        <title>Minimal conservation of predation-associated metabolite biosynthetic gene clusters underscores biosynthetic potential of Myxococcota including descriptions for ten novel species: Archangium lansinium sp. nov., Myxococcus landrumus sp. nov., Nannocystis bai.</title>
        <authorList>
            <person name="Ahearne A."/>
            <person name="Stevens C."/>
            <person name="Dowd S."/>
        </authorList>
    </citation>
    <scope>NUCLEOTIDE SEQUENCE</scope>
    <source>
        <strain evidence="1">Fl3</strain>
    </source>
</reference>
<evidence type="ECO:0000313" key="2">
    <source>
        <dbReference type="Proteomes" id="UP001164459"/>
    </source>
</evidence>
<dbReference type="Proteomes" id="UP001164459">
    <property type="component" value="Chromosome"/>
</dbReference>
<dbReference type="Pfam" id="PF13238">
    <property type="entry name" value="AAA_18"/>
    <property type="match status" value="1"/>
</dbReference>
<sequence length="175" mass="18921">MRVLITGASGSGTTTLARALSGPLGSIAVDADDYYWLPTDPPYRQKRAPDVRLRMILVAVDAAPNAVVSGSVVGWGAEIEDSFDLIVFLYLDAAIRIERLRAREIEVLGSADPEFLDWAAAYDEGPPSGRSLAKHRAWLAERSCPVLRLEGDLSVEERARRVLDAVARLATGATS</sequence>
<gene>
    <name evidence="1" type="ORF">O0S08_14200</name>
</gene>
<organism evidence="1 2">
    <name type="scientific">Nannocystis punicea</name>
    <dbReference type="NCBI Taxonomy" id="2995304"/>
    <lineage>
        <taxon>Bacteria</taxon>
        <taxon>Pseudomonadati</taxon>
        <taxon>Myxococcota</taxon>
        <taxon>Polyangia</taxon>
        <taxon>Nannocystales</taxon>
        <taxon>Nannocystaceae</taxon>
        <taxon>Nannocystis</taxon>
    </lineage>
</organism>
<dbReference type="RefSeq" id="WP_269039659.1">
    <property type="nucleotide sequence ID" value="NZ_CP114040.1"/>
</dbReference>
<dbReference type="EMBL" id="CP114040">
    <property type="protein sequence ID" value="WAS97296.1"/>
    <property type="molecule type" value="Genomic_DNA"/>
</dbReference>
<dbReference type="SUPFAM" id="SSF52540">
    <property type="entry name" value="P-loop containing nucleoside triphosphate hydrolases"/>
    <property type="match status" value="1"/>
</dbReference>
<dbReference type="PANTHER" id="PTHR37816:SF2">
    <property type="entry name" value="DNA TOPOLOGY MODULATION PROTEIN FLAR-RELATED PROTEIN"/>
    <property type="match status" value="1"/>
</dbReference>
<dbReference type="InterPro" id="IPR052922">
    <property type="entry name" value="Cytidylate_Kinase-2"/>
</dbReference>
<dbReference type="Gene3D" id="3.40.50.300">
    <property type="entry name" value="P-loop containing nucleotide triphosphate hydrolases"/>
    <property type="match status" value="1"/>
</dbReference>
<dbReference type="InterPro" id="IPR027417">
    <property type="entry name" value="P-loop_NTPase"/>
</dbReference>
<evidence type="ECO:0000313" key="1">
    <source>
        <dbReference type="EMBL" id="WAS97296.1"/>
    </source>
</evidence>
<keyword evidence="2" id="KW-1185">Reference proteome</keyword>
<name>A0ABY7HDD2_9BACT</name>